<dbReference type="EMBL" id="BSRI01000002">
    <property type="protein sequence ID" value="GLV57147.1"/>
    <property type="molecule type" value="Genomic_DNA"/>
</dbReference>
<reference evidence="1 2" key="1">
    <citation type="submission" date="2023-02" db="EMBL/GenBank/DDBJ databases">
        <title>Dictyobacter halimunensis sp. nov., a new member of the class Ktedonobacteria from forest soil in a geothermal area.</title>
        <authorList>
            <person name="Rachmania M.K."/>
            <person name="Ningsih F."/>
            <person name="Sakai Y."/>
            <person name="Yabe S."/>
            <person name="Yokota A."/>
            <person name="Sjamsuridzal W."/>
        </authorList>
    </citation>
    <scope>NUCLEOTIDE SEQUENCE [LARGE SCALE GENOMIC DNA]</scope>
    <source>
        <strain evidence="1 2">S3.2.2.5</strain>
    </source>
</reference>
<comment type="caution">
    <text evidence="1">The sequence shown here is derived from an EMBL/GenBank/DDBJ whole genome shotgun (WGS) entry which is preliminary data.</text>
</comment>
<gene>
    <name evidence="1" type="ORF">KDH_39850</name>
</gene>
<protein>
    <recommendedName>
        <fullName evidence="3">CN hydrolase domain-containing protein</fullName>
    </recommendedName>
</protein>
<organism evidence="1 2">
    <name type="scientific">Dictyobacter halimunensis</name>
    <dbReference type="NCBI Taxonomy" id="3026934"/>
    <lineage>
        <taxon>Bacteria</taxon>
        <taxon>Bacillati</taxon>
        <taxon>Chloroflexota</taxon>
        <taxon>Ktedonobacteria</taxon>
        <taxon>Ktedonobacterales</taxon>
        <taxon>Dictyobacteraceae</taxon>
        <taxon>Dictyobacter</taxon>
    </lineage>
</organism>
<evidence type="ECO:0000313" key="1">
    <source>
        <dbReference type="EMBL" id="GLV57147.1"/>
    </source>
</evidence>
<proteinExistence type="predicted"/>
<name>A0ABQ6FWH7_9CHLR</name>
<evidence type="ECO:0008006" key="3">
    <source>
        <dbReference type="Google" id="ProtNLM"/>
    </source>
</evidence>
<sequence>MHSSLASKLLARLHACTPDCQGASETVKQKKSCGIIWLPEAYNVHALPALRRDGAKQAYYLDACDKLGMRRCA</sequence>
<evidence type="ECO:0000313" key="2">
    <source>
        <dbReference type="Proteomes" id="UP001344906"/>
    </source>
</evidence>
<keyword evidence="2" id="KW-1185">Reference proteome</keyword>
<dbReference type="Proteomes" id="UP001344906">
    <property type="component" value="Unassembled WGS sequence"/>
</dbReference>
<accession>A0ABQ6FWH7</accession>